<reference evidence="1 2" key="1">
    <citation type="submission" date="2021-06" db="EMBL/GenBank/DDBJ databases">
        <title>Caerostris extrusa draft genome.</title>
        <authorList>
            <person name="Kono N."/>
            <person name="Arakawa K."/>
        </authorList>
    </citation>
    <scope>NUCLEOTIDE SEQUENCE [LARGE SCALE GENOMIC DNA]</scope>
</reference>
<protein>
    <submittedName>
        <fullName evidence="1">Uncharacterized protein</fullName>
    </submittedName>
</protein>
<dbReference type="Proteomes" id="UP001054945">
    <property type="component" value="Unassembled WGS sequence"/>
</dbReference>
<evidence type="ECO:0000313" key="1">
    <source>
        <dbReference type="EMBL" id="GIY02149.1"/>
    </source>
</evidence>
<sequence length="140" mass="15959">MNWTAEKRELFAFFCFVPSTVWNPCWDLHLNCAPEASRRNSKPAIHGCNYGMAKGNQGGCSFSIPGINMAVLCLVSLVEQRTLVLKLRSYYNIATTQCQLQLQPHLCHPNFNQHISDMADAEFESSSEAQWEDINRQNIY</sequence>
<gene>
    <name evidence="1" type="ORF">CEXT_181561</name>
</gene>
<organism evidence="1 2">
    <name type="scientific">Caerostris extrusa</name>
    <name type="common">Bark spider</name>
    <name type="synonym">Caerostris bankana</name>
    <dbReference type="NCBI Taxonomy" id="172846"/>
    <lineage>
        <taxon>Eukaryota</taxon>
        <taxon>Metazoa</taxon>
        <taxon>Ecdysozoa</taxon>
        <taxon>Arthropoda</taxon>
        <taxon>Chelicerata</taxon>
        <taxon>Arachnida</taxon>
        <taxon>Araneae</taxon>
        <taxon>Araneomorphae</taxon>
        <taxon>Entelegynae</taxon>
        <taxon>Araneoidea</taxon>
        <taxon>Araneidae</taxon>
        <taxon>Caerostris</taxon>
    </lineage>
</organism>
<name>A0AAV4PYM2_CAEEX</name>
<keyword evidence="2" id="KW-1185">Reference proteome</keyword>
<dbReference type="EMBL" id="BPLR01005416">
    <property type="protein sequence ID" value="GIY02149.1"/>
    <property type="molecule type" value="Genomic_DNA"/>
</dbReference>
<dbReference type="AlphaFoldDB" id="A0AAV4PYM2"/>
<comment type="caution">
    <text evidence="1">The sequence shown here is derived from an EMBL/GenBank/DDBJ whole genome shotgun (WGS) entry which is preliminary data.</text>
</comment>
<accession>A0AAV4PYM2</accession>
<evidence type="ECO:0000313" key="2">
    <source>
        <dbReference type="Proteomes" id="UP001054945"/>
    </source>
</evidence>
<proteinExistence type="predicted"/>